<dbReference type="OrthoDB" id="4702224at2"/>
<feature type="transmembrane region" description="Helical" evidence="2">
    <location>
        <begin position="81"/>
        <end position="103"/>
    </location>
</feature>
<feature type="transmembrane region" description="Helical" evidence="2">
    <location>
        <begin position="33"/>
        <end position="52"/>
    </location>
</feature>
<feature type="transmembrane region" description="Helical" evidence="2">
    <location>
        <begin position="115"/>
        <end position="135"/>
    </location>
</feature>
<feature type="transmembrane region" description="Helical" evidence="2">
    <location>
        <begin position="156"/>
        <end position="175"/>
    </location>
</feature>
<dbReference type="AlphaFoldDB" id="A0A1H6L8Z0"/>
<dbReference type="EMBL" id="LT629971">
    <property type="protein sequence ID" value="SEH80913.1"/>
    <property type="molecule type" value="Genomic_DNA"/>
</dbReference>
<feature type="transmembrane region" description="Helical" evidence="2">
    <location>
        <begin position="181"/>
        <end position="199"/>
    </location>
</feature>
<evidence type="ECO:0000313" key="3">
    <source>
        <dbReference type="EMBL" id="SEH80913.1"/>
    </source>
</evidence>
<dbReference type="InterPro" id="IPR045466">
    <property type="entry name" value="DUF6498"/>
</dbReference>
<feature type="transmembrane region" description="Helical" evidence="2">
    <location>
        <begin position="7"/>
        <end position="27"/>
    </location>
</feature>
<organism evidence="3 4">
    <name type="scientific">Mycolicibacterium rutilum</name>
    <name type="common">Mycobacterium rutilum</name>
    <dbReference type="NCBI Taxonomy" id="370526"/>
    <lineage>
        <taxon>Bacteria</taxon>
        <taxon>Bacillati</taxon>
        <taxon>Actinomycetota</taxon>
        <taxon>Actinomycetes</taxon>
        <taxon>Mycobacteriales</taxon>
        <taxon>Mycobacteriaceae</taxon>
        <taxon>Mycolicibacterium</taxon>
    </lineage>
</organism>
<accession>A0A1H6L8Z0</accession>
<name>A0A1H6L8Z0_MYCRU</name>
<dbReference type="Pfam" id="PF20108">
    <property type="entry name" value="DUF6498"/>
    <property type="match status" value="1"/>
</dbReference>
<dbReference type="Proteomes" id="UP000182915">
    <property type="component" value="Chromosome I"/>
</dbReference>
<gene>
    <name evidence="3" type="ORF">SAMN04489835_4407</name>
</gene>
<feature type="region of interest" description="Disordered" evidence="1">
    <location>
        <begin position="234"/>
        <end position="260"/>
    </location>
</feature>
<sequence>MARIADLLTFTGVNGVPVAGWFVQHWSAGTTLTVYWIENVAACLFVAVRILTHQRVSPRRGHFRYRAPDGERSEGSFVKGFLLVALAICGGHAVFLAVILGLLAHNGEAMARVDWHSVLIGSAWVLAFLAVDLAVDLMRLRDWTFWRVEQAANRGLGRVIVVHMTLIFGLLGVAVTGASSALFGVFVVLKTLYALSWVLPQYEPAVAPRWLSTLMNKVPGKTTDRFEDFWAKESAEETQRRQRNEEPWVSRPGSPDRAAP</sequence>
<keyword evidence="2" id="KW-0812">Transmembrane</keyword>
<keyword evidence="2" id="KW-1133">Transmembrane helix</keyword>
<dbReference type="RefSeq" id="WP_083408968.1">
    <property type="nucleotide sequence ID" value="NZ_LT629971.1"/>
</dbReference>
<proteinExistence type="predicted"/>
<evidence type="ECO:0000256" key="2">
    <source>
        <dbReference type="SAM" id="Phobius"/>
    </source>
</evidence>
<keyword evidence="2" id="KW-0472">Membrane</keyword>
<dbReference type="STRING" id="370526.SAMN04489835_4407"/>
<evidence type="ECO:0000256" key="1">
    <source>
        <dbReference type="SAM" id="MobiDB-lite"/>
    </source>
</evidence>
<feature type="compositionally biased region" description="Basic and acidic residues" evidence="1">
    <location>
        <begin position="234"/>
        <end position="248"/>
    </location>
</feature>
<keyword evidence="4" id="KW-1185">Reference proteome</keyword>
<reference evidence="4" key="1">
    <citation type="submission" date="2016-10" db="EMBL/GenBank/DDBJ databases">
        <authorList>
            <person name="Varghese N."/>
            <person name="Submissions S."/>
        </authorList>
    </citation>
    <scope>NUCLEOTIDE SEQUENCE [LARGE SCALE GENOMIC DNA]</scope>
    <source>
        <strain evidence="4">DSM 45405</strain>
    </source>
</reference>
<protein>
    <submittedName>
        <fullName evidence="3">Uncharacterized protein</fullName>
    </submittedName>
</protein>
<evidence type="ECO:0000313" key="4">
    <source>
        <dbReference type="Proteomes" id="UP000182915"/>
    </source>
</evidence>